<gene>
    <name evidence="13" type="ORF">PPL_06010</name>
</gene>
<evidence type="ECO:0000256" key="8">
    <source>
        <dbReference type="ARBA" id="ARBA00022833"/>
    </source>
</evidence>
<dbReference type="OMA" id="LDECNHK"/>
<dbReference type="Proteomes" id="UP000001396">
    <property type="component" value="Unassembled WGS sequence"/>
</dbReference>
<dbReference type="Pfam" id="PF00097">
    <property type="entry name" value="zf-C3HC4"/>
    <property type="match status" value="1"/>
</dbReference>
<dbReference type="EC" id="2.3.2.31" evidence="2"/>
<dbReference type="EMBL" id="ADBJ01000026">
    <property type="protein sequence ID" value="EFA81173.1"/>
    <property type="molecule type" value="Genomic_DNA"/>
</dbReference>
<dbReference type="PROSITE" id="PS51140">
    <property type="entry name" value="CUE"/>
    <property type="match status" value="1"/>
</dbReference>
<comment type="caution">
    <text evidence="13">The sequence shown here is derived from an EMBL/GenBank/DDBJ whole genome shotgun (WGS) entry which is preliminary data.</text>
</comment>
<keyword evidence="6 9" id="KW-0863">Zinc-finger</keyword>
<organism evidence="13 14">
    <name type="scientific">Heterostelium pallidum (strain ATCC 26659 / Pp 5 / PN500)</name>
    <name type="common">Cellular slime mold</name>
    <name type="synonym">Polysphondylium pallidum</name>
    <dbReference type="NCBI Taxonomy" id="670386"/>
    <lineage>
        <taxon>Eukaryota</taxon>
        <taxon>Amoebozoa</taxon>
        <taxon>Evosea</taxon>
        <taxon>Eumycetozoa</taxon>
        <taxon>Dictyostelia</taxon>
        <taxon>Acytosteliales</taxon>
        <taxon>Acytosteliaceae</taxon>
        <taxon>Heterostelium</taxon>
    </lineage>
</organism>
<evidence type="ECO:0000313" key="13">
    <source>
        <dbReference type="EMBL" id="EFA81173.1"/>
    </source>
</evidence>
<dbReference type="InterPro" id="IPR018957">
    <property type="entry name" value="Znf_C3HC4_RING-type"/>
</dbReference>
<evidence type="ECO:0000256" key="1">
    <source>
        <dbReference type="ARBA" id="ARBA00001798"/>
    </source>
</evidence>
<feature type="domain" description="RING-type" evidence="10">
    <location>
        <begin position="118"/>
        <end position="163"/>
    </location>
</feature>
<dbReference type="FunCoup" id="D3BBZ0">
    <property type="interactions" value="3"/>
</dbReference>
<keyword evidence="5" id="KW-0677">Repeat</keyword>
<dbReference type="CDD" id="cd14374">
    <property type="entry name" value="CUE1_Cue2p_like"/>
    <property type="match status" value="1"/>
</dbReference>
<feature type="domain" description="RING-type" evidence="12">
    <location>
        <begin position="114"/>
        <end position="399"/>
    </location>
</feature>
<dbReference type="GO" id="GO:0061630">
    <property type="term" value="F:ubiquitin protein ligase activity"/>
    <property type="evidence" value="ECO:0007669"/>
    <property type="project" value="UniProtKB-EC"/>
</dbReference>
<dbReference type="SMART" id="SM00647">
    <property type="entry name" value="IBR"/>
    <property type="match status" value="2"/>
</dbReference>
<dbReference type="InterPro" id="IPR044066">
    <property type="entry name" value="TRIAD_supradom"/>
</dbReference>
<dbReference type="InterPro" id="IPR041809">
    <property type="entry name" value="CUE2_CUE1"/>
</dbReference>
<dbReference type="AlphaFoldDB" id="D3BBZ0"/>
<dbReference type="Gene3D" id="3.30.40.10">
    <property type="entry name" value="Zinc/RING finger domain, C3HC4 (zinc finger)"/>
    <property type="match status" value="1"/>
</dbReference>
<comment type="catalytic activity">
    <reaction evidence="1">
        <text>[E2 ubiquitin-conjugating enzyme]-S-ubiquitinyl-L-cysteine + [acceptor protein]-L-lysine = [E2 ubiquitin-conjugating enzyme]-L-cysteine + [acceptor protein]-N(6)-ubiquitinyl-L-lysine.</text>
        <dbReference type="EC" id="2.3.2.31"/>
    </reaction>
</comment>
<keyword evidence="3" id="KW-0808">Transferase</keyword>
<dbReference type="Pfam" id="PF01485">
    <property type="entry name" value="IBR"/>
    <property type="match status" value="1"/>
</dbReference>
<dbReference type="GO" id="GO:0016567">
    <property type="term" value="P:protein ubiquitination"/>
    <property type="evidence" value="ECO:0007669"/>
    <property type="project" value="InterPro"/>
</dbReference>
<keyword evidence="4" id="KW-0479">Metal-binding</keyword>
<evidence type="ECO:0000256" key="7">
    <source>
        <dbReference type="ARBA" id="ARBA00022786"/>
    </source>
</evidence>
<evidence type="ECO:0000256" key="2">
    <source>
        <dbReference type="ARBA" id="ARBA00012251"/>
    </source>
</evidence>
<evidence type="ECO:0000256" key="9">
    <source>
        <dbReference type="PROSITE-ProRule" id="PRU00175"/>
    </source>
</evidence>
<dbReference type="Pfam" id="PF26200">
    <property type="entry name" value="Rcat_RNF216"/>
    <property type="match status" value="1"/>
</dbReference>
<evidence type="ECO:0000313" key="14">
    <source>
        <dbReference type="Proteomes" id="UP000001396"/>
    </source>
</evidence>
<evidence type="ECO:0000259" key="12">
    <source>
        <dbReference type="PROSITE" id="PS51873"/>
    </source>
</evidence>
<evidence type="ECO:0000256" key="4">
    <source>
        <dbReference type="ARBA" id="ARBA00022723"/>
    </source>
</evidence>
<evidence type="ECO:0000256" key="3">
    <source>
        <dbReference type="ARBA" id="ARBA00022679"/>
    </source>
</evidence>
<dbReference type="InParanoid" id="D3BBZ0"/>
<dbReference type="SMART" id="SM00184">
    <property type="entry name" value="RING"/>
    <property type="match status" value="2"/>
</dbReference>
<dbReference type="FunFam" id="3.30.40.10:FF:000137">
    <property type="entry name" value="RanBP-type and C3HC4-type zinc finger-containing protein 1"/>
    <property type="match status" value="1"/>
</dbReference>
<dbReference type="GeneID" id="31361494"/>
<dbReference type="InterPro" id="IPR031127">
    <property type="entry name" value="E3_UB_ligase_RBR"/>
</dbReference>
<dbReference type="GO" id="GO:0043130">
    <property type="term" value="F:ubiquitin binding"/>
    <property type="evidence" value="ECO:0007669"/>
    <property type="project" value="InterPro"/>
</dbReference>
<dbReference type="Gene3D" id="1.20.120.1750">
    <property type="match status" value="1"/>
</dbReference>
<evidence type="ECO:0000259" key="10">
    <source>
        <dbReference type="PROSITE" id="PS50089"/>
    </source>
</evidence>
<dbReference type="InterPro" id="IPR003892">
    <property type="entry name" value="CUE"/>
</dbReference>
<dbReference type="InterPro" id="IPR002867">
    <property type="entry name" value="IBR_dom"/>
</dbReference>
<dbReference type="InterPro" id="IPR017907">
    <property type="entry name" value="Znf_RING_CS"/>
</dbReference>
<dbReference type="GO" id="GO:0008270">
    <property type="term" value="F:zinc ion binding"/>
    <property type="evidence" value="ECO:0007669"/>
    <property type="project" value="UniProtKB-KW"/>
</dbReference>
<dbReference type="RefSeq" id="XP_020433291.1">
    <property type="nucleotide sequence ID" value="XM_020576879.1"/>
</dbReference>
<evidence type="ECO:0000256" key="5">
    <source>
        <dbReference type="ARBA" id="ARBA00022737"/>
    </source>
</evidence>
<dbReference type="PROSITE" id="PS00518">
    <property type="entry name" value="ZF_RING_1"/>
    <property type="match status" value="1"/>
</dbReference>
<dbReference type="PANTHER" id="PTHR11685">
    <property type="entry name" value="RBR FAMILY RING FINGER AND IBR DOMAIN-CONTAINING"/>
    <property type="match status" value="1"/>
</dbReference>
<evidence type="ECO:0000256" key="6">
    <source>
        <dbReference type="ARBA" id="ARBA00022771"/>
    </source>
</evidence>
<proteinExistence type="predicted"/>
<dbReference type="InterPro" id="IPR013083">
    <property type="entry name" value="Znf_RING/FYVE/PHD"/>
</dbReference>
<sequence>MIVCGGSSRGRSNKIERDLSLTKLIMEENISIILDLFPSLSVESVKSALQTHNDNVEDTINHLLTNNGSVDSCASENNNGTGGAGETEEQINERLLMAMLKAEQEEQEKVNRSKKHYCSICLDDLEIDKFYIVDECEHRFCTECIIAHAKQQLYMGYPDIKCPHTTCKRIISYEEVKHFLDAQTFASYDQQLLLQHLKKDDNCKQCPSCHVAMVVSTVKIDEHMEFNNENLVGCPNCNYAFCIKCRDHSHYDFSCEQWEDVKDYVLSRTEQQNQFQINEVENYVSFQNHRQHNRFWNGGRKWRSEHHNTDMIKGRRKKLTAMQGYNVKWQVAYKRDKLIKQWIQNNTKTCPHCFVIIQKDGGCNDMTCVCGNHFCYSCEQTKDFHFKNKMRYPCPGGFY</sequence>
<keyword evidence="7" id="KW-0833">Ubl conjugation pathway</keyword>
<dbReference type="SMART" id="SM00546">
    <property type="entry name" value="CUE"/>
    <property type="match status" value="1"/>
</dbReference>
<dbReference type="InterPro" id="IPR009060">
    <property type="entry name" value="UBA-like_sf"/>
</dbReference>
<dbReference type="SUPFAM" id="SSF46934">
    <property type="entry name" value="UBA-like"/>
    <property type="match status" value="1"/>
</dbReference>
<feature type="domain" description="CUE" evidence="11">
    <location>
        <begin position="25"/>
        <end position="68"/>
    </location>
</feature>
<evidence type="ECO:0000259" key="11">
    <source>
        <dbReference type="PROSITE" id="PS51140"/>
    </source>
</evidence>
<dbReference type="PROSITE" id="PS51873">
    <property type="entry name" value="TRIAD"/>
    <property type="match status" value="1"/>
</dbReference>
<dbReference type="Gene3D" id="1.10.8.10">
    <property type="entry name" value="DNA helicase RuvA subunit, C-terminal domain"/>
    <property type="match status" value="1"/>
</dbReference>
<keyword evidence="8" id="KW-0862">Zinc</keyword>
<dbReference type="STRING" id="670386.D3BBZ0"/>
<dbReference type="SUPFAM" id="SSF57850">
    <property type="entry name" value="RING/U-box"/>
    <property type="match status" value="3"/>
</dbReference>
<dbReference type="InterPro" id="IPR001841">
    <property type="entry name" value="Znf_RING"/>
</dbReference>
<dbReference type="PROSITE" id="PS50089">
    <property type="entry name" value="ZF_RING_2"/>
    <property type="match status" value="1"/>
</dbReference>
<keyword evidence="14" id="KW-1185">Reference proteome</keyword>
<dbReference type="CDD" id="cd20335">
    <property type="entry name" value="BRcat_RBR"/>
    <property type="match status" value="1"/>
</dbReference>
<protein>
    <recommendedName>
        <fullName evidence="2">RBR-type E3 ubiquitin transferase</fullName>
        <ecNumber evidence="2">2.3.2.31</ecNumber>
    </recommendedName>
</protein>
<reference evidence="13 14" key="1">
    <citation type="journal article" date="2011" name="Genome Res.">
        <title>Phylogeny-wide analysis of social amoeba genomes highlights ancient origins for complex intercellular communication.</title>
        <authorList>
            <person name="Heidel A.J."/>
            <person name="Lawal H.M."/>
            <person name="Felder M."/>
            <person name="Schilde C."/>
            <person name="Helps N.R."/>
            <person name="Tunggal B."/>
            <person name="Rivero F."/>
            <person name="John U."/>
            <person name="Schleicher M."/>
            <person name="Eichinger L."/>
            <person name="Platzer M."/>
            <person name="Noegel A.A."/>
            <person name="Schaap P."/>
            <person name="Gloeckner G."/>
        </authorList>
    </citation>
    <scope>NUCLEOTIDE SEQUENCE [LARGE SCALE GENOMIC DNA]</scope>
    <source>
        <strain evidence="14">ATCC 26659 / Pp 5 / PN500</strain>
    </source>
</reference>
<dbReference type="Pfam" id="PF02845">
    <property type="entry name" value="CUE"/>
    <property type="match status" value="1"/>
</dbReference>
<name>D3BBZ0_HETP5</name>
<accession>D3BBZ0</accession>